<dbReference type="CDD" id="cd07262">
    <property type="entry name" value="VOC_like"/>
    <property type="match status" value="1"/>
</dbReference>
<protein>
    <submittedName>
        <fullName evidence="2">VOC family protein</fullName>
    </submittedName>
</protein>
<accession>A0ABS5EX14</accession>
<dbReference type="SUPFAM" id="SSF54593">
    <property type="entry name" value="Glyoxalase/Bleomycin resistance protein/Dihydroxybiphenyl dioxygenase"/>
    <property type="match status" value="1"/>
</dbReference>
<organism evidence="2 3">
    <name type="scientific">Plastoroseomonas hellenica</name>
    <dbReference type="NCBI Taxonomy" id="2687306"/>
    <lineage>
        <taxon>Bacteria</taxon>
        <taxon>Pseudomonadati</taxon>
        <taxon>Pseudomonadota</taxon>
        <taxon>Alphaproteobacteria</taxon>
        <taxon>Acetobacterales</taxon>
        <taxon>Acetobacteraceae</taxon>
        <taxon>Plastoroseomonas</taxon>
    </lineage>
</organism>
<dbReference type="InterPro" id="IPR004360">
    <property type="entry name" value="Glyas_Fos-R_dOase_dom"/>
</dbReference>
<dbReference type="EMBL" id="JAAGBB010000011">
    <property type="protein sequence ID" value="MBR0664834.1"/>
    <property type="molecule type" value="Genomic_DNA"/>
</dbReference>
<dbReference type="PANTHER" id="PTHR35006:SF2">
    <property type="entry name" value="GLYOXALASE FAMILY PROTEIN (AFU_ORTHOLOGUE AFUA_5G14830)"/>
    <property type="match status" value="1"/>
</dbReference>
<reference evidence="3" key="1">
    <citation type="journal article" date="2021" name="Syst. Appl. Microbiol.">
        <title>Roseomonas hellenica sp. nov., isolated from roots of wild-growing Alkanna tinctoria.</title>
        <authorList>
            <person name="Rat A."/>
            <person name="Naranjo H.D."/>
            <person name="Lebbe L."/>
            <person name="Cnockaert M."/>
            <person name="Krigas N."/>
            <person name="Grigoriadou K."/>
            <person name="Maloupa E."/>
            <person name="Willems A."/>
        </authorList>
    </citation>
    <scope>NUCLEOTIDE SEQUENCE [LARGE SCALE GENOMIC DNA]</scope>
    <source>
        <strain evidence="3">LMG 31523</strain>
    </source>
</reference>
<dbReference type="Proteomes" id="UP001196870">
    <property type="component" value="Unassembled WGS sequence"/>
</dbReference>
<sequence length="122" mass="12667">MFDHIGLKATNMAASLGFYDAALKPLGYLRCYDGDGLAGYGPGDQPMLWLHASDKTGAGTHVALSAPDRAAVHAFHAAGLRAQGRDNGGPGPRPDYGPTYYAAFLLDPDGNNIEAVCMTAAG</sequence>
<dbReference type="InterPro" id="IPR037523">
    <property type="entry name" value="VOC_core"/>
</dbReference>
<feature type="domain" description="VOC" evidence="1">
    <location>
        <begin position="1"/>
        <end position="118"/>
    </location>
</feature>
<proteinExistence type="predicted"/>
<evidence type="ECO:0000259" key="1">
    <source>
        <dbReference type="PROSITE" id="PS51819"/>
    </source>
</evidence>
<dbReference type="Pfam" id="PF00903">
    <property type="entry name" value="Glyoxalase"/>
    <property type="match status" value="1"/>
</dbReference>
<dbReference type="InterPro" id="IPR029068">
    <property type="entry name" value="Glyas_Bleomycin-R_OHBP_Dase"/>
</dbReference>
<evidence type="ECO:0000313" key="3">
    <source>
        <dbReference type="Proteomes" id="UP001196870"/>
    </source>
</evidence>
<name>A0ABS5EX14_9PROT</name>
<keyword evidence="3" id="KW-1185">Reference proteome</keyword>
<dbReference type="PANTHER" id="PTHR35006">
    <property type="entry name" value="GLYOXALASE FAMILY PROTEIN (AFU_ORTHOLOGUE AFUA_5G14830)"/>
    <property type="match status" value="1"/>
</dbReference>
<evidence type="ECO:0000313" key="2">
    <source>
        <dbReference type="EMBL" id="MBR0664834.1"/>
    </source>
</evidence>
<dbReference type="Gene3D" id="3.10.180.10">
    <property type="entry name" value="2,3-Dihydroxybiphenyl 1,2-Dioxygenase, domain 1"/>
    <property type="match status" value="1"/>
</dbReference>
<dbReference type="PROSITE" id="PS51819">
    <property type="entry name" value="VOC"/>
    <property type="match status" value="1"/>
</dbReference>
<comment type="caution">
    <text evidence="2">The sequence shown here is derived from an EMBL/GenBank/DDBJ whole genome shotgun (WGS) entry which is preliminary data.</text>
</comment>
<gene>
    <name evidence="2" type="ORF">GXW71_10770</name>
</gene>
<dbReference type="RefSeq" id="WP_211852506.1">
    <property type="nucleotide sequence ID" value="NZ_JAAGBB010000011.1"/>
</dbReference>